<dbReference type="EMBL" id="JACHJU010000001">
    <property type="protein sequence ID" value="MBB4937473.1"/>
    <property type="molecule type" value="Genomic_DNA"/>
</dbReference>
<keyword evidence="1" id="KW-0472">Membrane</keyword>
<keyword evidence="3" id="KW-1185">Reference proteome</keyword>
<evidence type="ECO:0000313" key="3">
    <source>
        <dbReference type="Proteomes" id="UP000534286"/>
    </source>
</evidence>
<organism evidence="2 3">
    <name type="scientific">Streptosporangium album</name>
    <dbReference type="NCBI Taxonomy" id="47479"/>
    <lineage>
        <taxon>Bacteria</taxon>
        <taxon>Bacillati</taxon>
        <taxon>Actinomycetota</taxon>
        <taxon>Actinomycetes</taxon>
        <taxon>Streptosporangiales</taxon>
        <taxon>Streptosporangiaceae</taxon>
        <taxon>Streptosporangium</taxon>
    </lineage>
</organism>
<dbReference type="AlphaFoldDB" id="A0A7W7RSM7"/>
<dbReference type="RefSeq" id="WP_184753844.1">
    <property type="nucleotide sequence ID" value="NZ_BAABEK010000008.1"/>
</dbReference>
<evidence type="ECO:0000313" key="2">
    <source>
        <dbReference type="EMBL" id="MBB4937473.1"/>
    </source>
</evidence>
<feature type="transmembrane region" description="Helical" evidence="1">
    <location>
        <begin position="20"/>
        <end position="40"/>
    </location>
</feature>
<accession>A0A7W7RSM7</accession>
<keyword evidence="1" id="KW-1133">Transmembrane helix</keyword>
<proteinExistence type="predicted"/>
<evidence type="ECO:0000256" key="1">
    <source>
        <dbReference type="SAM" id="Phobius"/>
    </source>
</evidence>
<name>A0A7W7RSM7_9ACTN</name>
<reference evidence="2 3" key="1">
    <citation type="submission" date="2020-08" db="EMBL/GenBank/DDBJ databases">
        <title>Sequencing the genomes of 1000 actinobacteria strains.</title>
        <authorList>
            <person name="Klenk H.-P."/>
        </authorList>
    </citation>
    <scope>NUCLEOTIDE SEQUENCE [LARGE SCALE GENOMIC DNA]</scope>
    <source>
        <strain evidence="2 3">DSM 43023</strain>
    </source>
</reference>
<comment type="caution">
    <text evidence="2">The sequence shown here is derived from an EMBL/GenBank/DDBJ whole genome shotgun (WGS) entry which is preliminary data.</text>
</comment>
<protein>
    <submittedName>
        <fullName evidence="2">Uncharacterized protein</fullName>
    </submittedName>
</protein>
<sequence>MRRLHRVRRTLNYVNLSTPLGLPMLPLYVVAVVVSILICGHQASWNVFERLADLEDGNYPYKSPWWHRKDTTGSAE</sequence>
<gene>
    <name evidence="2" type="ORF">FHR32_001778</name>
</gene>
<keyword evidence="1" id="KW-0812">Transmembrane</keyword>
<dbReference type="Proteomes" id="UP000534286">
    <property type="component" value="Unassembled WGS sequence"/>
</dbReference>